<organism evidence="1 2">
    <name type="scientific">Pomacea canaliculata</name>
    <name type="common">Golden apple snail</name>
    <dbReference type="NCBI Taxonomy" id="400727"/>
    <lineage>
        <taxon>Eukaryota</taxon>
        <taxon>Metazoa</taxon>
        <taxon>Spiralia</taxon>
        <taxon>Lophotrochozoa</taxon>
        <taxon>Mollusca</taxon>
        <taxon>Gastropoda</taxon>
        <taxon>Caenogastropoda</taxon>
        <taxon>Architaenioglossa</taxon>
        <taxon>Ampullarioidea</taxon>
        <taxon>Ampullariidae</taxon>
        <taxon>Pomacea</taxon>
    </lineage>
</organism>
<sequence>MLSVYVCVSGGVLAVCFDSLAAIKDMQALFTKQQVSPMFQAIVVDKALLKTMKVRKLTLRVRLWQDEVDACVTEMTHINGVKIDIHTRPRDVELLQTVRRYQRDHLAGDVQKLHDLEATFDQHLSEFLLVVKRSLPQRMDSLPNLKEFQTTMTVAMGTGSAGMEHVRNYLSTLDFLRVLLEQIQDHVLFPLSLIPARCETEKQQEWKRAMKSTCAEMQRLLKPSTALKEATFKGWEGKVLPRERTLFMGLISLVPLGLEKVSDIDHLLDEYATNFPGVI</sequence>
<proteinExistence type="predicted"/>
<accession>A0A2T7PEP9</accession>
<name>A0A2T7PEP9_POMCA</name>
<dbReference type="EMBL" id="PZQS01000004">
    <property type="protein sequence ID" value="PVD31897.1"/>
    <property type="molecule type" value="Genomic_DNA"/>
</dbReference>
<gene>
    <name evidence="1" type="ORF">C0Q70_07323</name>
</gene>
<evidence type="ECO:0000313" key="1">
    <source>
        <dbReference type="EMBL" id="PVD31897.1"/>
    </source>
</evidence>
<protein>
    <submittedName>
        <fullName evidence="1">Uncharacterized protein</fullName>
    </submittedName>
</protein>
<evidence type="ECO:0000313" key="2">
    <source>
        <dbReference type="Proteomes" id="UP000245119"/>
    </source>
</evidence>
<dbReference type="AlphaFoldDB" id="A0A2T7PEP9"/>
<comment type="caution">
    <text evidence="1">The sequence shown here is derived from an EMBL/GenBank/DDBJ whole genome shotgun (WGS) entry which is preliminary data.</text>
</comment>
<reference evidence="1 2" key="1">
    <citation type="submission" date="2018-04" db="EMBL/GenBank/DDBJ databases">
        <title>The genome of golden apple snail Pomacea canaliculata provides insight into stress tolerance and invasive adaptation.</title>
        <authorList>
            <person name="Liu C."/>
            <person name="Liu B."/>
            <person name="Ren Y."/>
            <person name="Zhang Y."/>
            <person name="Wang H."/>
            <person name="Li S."/>
            <person name="Jiang F."/>
            <person name="Yin L."/>
            <person name="Zhang G."/>
            <person name="Qian W."/>
            <person name="Fan W."/>
        </authorList>
    </citation>
    <scope>NUCLEOTIDE SEQUENCE [LARGE SCALE GENOMIC DNA]</scope>
    <source>
        <strain evidence="1">SZHN2017</strain>
        <tissue evidence="1">Muscle</tissue>
    </source>
</reference>
<dbReference type="Proteomes" id="UP000245119">
    <property type="component" value="Linkage Group LG4"/>
</dbReference>
<keyword evidence="2" id="KW-1185">Reference proteome</keyword>
<dbReference type="OrthoDB" id="6285637at2759"/>